<dbReference type="Gene3D" id="1.10.238.20">
    <property type="entry name" value="Pheromone/general odorant binding protein domain"/>
    <property type="match status" value="1"/>
</dbReference>
<evidence type="ECO:0000256" key="1">
    <source>
        <dbReference type="ARBA" id="ARBA00004613"/>
    </source>
</evidence>
<keyword evidence="3" id="KW-0964">Secreted</keyword>
<protein>
    <submittedName>
        <fullName evidence="5">Odorant-binding protein 4</fullName>
    </submittedName>
</protein>
<dbReference type="InterPro" id="IPR006170">
    <property type="entry name" value="PBP/GOBP"/>
</dbReference>
<keyword evidence="4" id="KW-0732">Signal</keyword>
<dbReference type="GO" id="GO:0005549">
    <property type="term" value="F:odorant binding"/>
    <property type="evidence" value="ECO:0007669"/>
    <property type="project" value="InterPro"/>
</dbReference>
<reference evidence="5" key="1">
    <citation type="journal article" date="2014" name="Comp. Biochem. Physiol. B, Biochem. Mol. Biol.">
        <title>Molecular characterization, expression profiling, and binding properties of odorant binding protein genes in the whitebacked planthopper, Sogatella furcifera.</title>
        <authorList>
            <person name="He M."/>
            <person name="He P."/>
        </authorList>
    </citation>
    <scope>NUCLEOTIDE SEQUENCE</scope>
</reference>
<dbReference type="PANTHER" id="PTHR21066">
    <property type="entry name" value="ODORANT-BINDING PROTEIN 59A-RELATED"/>
    <property type="match status" value="1"/>
</dbReference>
<dbReference type="EMBL" id="KF732015">
    <property type="protein sequence ID" value="AHB59657.1"/>
    <property type="molecule type" value="mRNA"/>
</dbReference>
<organism evidence="5">
    <name type="scientific">Sogatella furcifera</name>
    <name type="common">White-backed planthopper</name>
    <dbReference type="NCBI Taxonomy" id="113103"/>
    <lineage>
        <taxon>Eukaryota</taxon>
        <taxon>Metazoa</taxon>
        <taxon>Ecdysozoa</taxon>
        <taxon>Arthropoda</taxon>
        <taxon>Hexapoda</taxon>
        <taxon>Insecta</taxon>
        <taxon>Pterygota</taxon>
        <taxon>Neoptera</taxon>
        <taxon>Paraneoptera</taxon>
        <taxon>Hemiptera</taxon>
        <taxon>Auchenorrhyncha</taxon>
        <taxon>Fulgoroidea</taxon>
        <taxon>Delphacidae</taxon>
        <taxon>Delphacinae</taxon>
        <taxon>Sogatella</taxon>
    </lineage>
</organism>
<sequence>MNTFQKFIFSGMVVLAGAMLITAEDTTIKIKNQQSPHKQQQVYCQAPPTAPERLERIIEQCQDDIKTALLQEALNVLTDTSPRDLVKKTRSKREVFSGEEKRIAGCLLQCVYRKVKAVDDQGMPTVPGLVRLYSEGVQDRNYYVATVQAVQQCVSASQHFRYYNPQVLKEDGYTCDLAYDMFNCVSDKIEAFCGRTP</sequence>
<accession>V5T6D9</accession>
<evidence type="ECO:0000256" key="3">
    <source>
        <dbReference type="ARBA" id="ARBA00022525"/>
    </source>
</evidence>
<dbReference type="InterPro" id="IPR052295">
    <property type="entry name" value="Odorant-binding_protein"/>
</dbReference>
<dbReference type="AlphaFoldDB" id="V5T6D9"/>
<proteinExistence type="evidence at transcript level"/>
<evidence type="ECO:0000256" key="2">
    <source>
        <dbReference type="ARBA" id="ARBA00008098"/>
    </source>
</evidence>
<name>V5T6D9_SOGFU</name>
<dbReference type="Pfam" id="PF01395">
    <property type="entry name" value="PBP_GOBP"/>
    <property type="match status" value="1"/>
</dbReference>
<evidence type="ECO:0000313" key="5">
    <source>
        <dbReference type="EMBL" id="AHB59657.1"/>
    </source>
</evidence>
<comment type="subcellular location">
    <subcellularLocation>
        <location evidence="1">Secreted</location>
    </subcellularLocation>
</comment>
<feature type="signal peptide" evidence="4">
    <location>
        <begin position="1"/>
        <end position="23"/>
    </location>
</feature>
<feature type="chain" id="PRO_5004740832" evidence="4">
    <location>
        <begin position="24"/>
        <end position="197"/>
    </location>
</feature>
<dbReference type="PANTHER" id="PTHR21066:SF18">
    <property type="entry name" value="ODORANT-BINDING PROTEIN 73A, ISOFORM B"/>
    <property type="match status" value="1"/>
</dbReference>
<dbReference type="GO" id="GO:0005576">
    <property type="term" value="C:extracellular region"/>
    <property type="evidence" value="ECO:0007669"/>
    <property type="project" value="UniProtKB-SubCell"/>
</dbReference>
<comment type="similarity">
    <text evidence="2">Belongs to the PBP/GOBP family.</text>
</comment>
<evidence type="ECO:0000256" key="4">
    <source>
        <dbReference type="SAM" id="SignalP"/>
    </source>
</evidence>
<dbReference type="SUPFAM" id="SSF47565">
    <property type="entry name" value="Insect pheromone/odorant-binding proteins"/>
    <property type="match status" value="1"/>
</dbReference>
<dbReference type="InterPro" id="IPR036728">
    <property type="entry name" value="PBP_GOBP_sf"/>
</dbReference>